<proteinExistence type="predicted"/>
<evidence type="ECO:0000313" key="2">
    <source>
        <dbReference type="Proteomes" id="UP000297910"/>
    </source>
</evidence>
<dbReference type="EMBL" id="PQXI01000268">
    <property type="protein sequence ID" value="TGO20743.1"/>
    <property type="molecule type" value="Genomic_DNA"/>
</dbReference>
<dbReference type="AlphaFoldDB" id="A0A4Z1FD81"/>
<name>A0A4Z1FD81_9HELO</name>
<accession>A0A4Z1FD81</accession>
<sequence>MCYQKLKTIVSQDKITPILAEYIIINDPTNLGEFGGPDVDAVHQEPPLAIAVVTMNATTAVSIRSPQALVSFPNR</sequence>
<reference evidence="1 2" key="1">
    <citation type="submission" date="2017-12" db="EMBL/GenBank/DDBJ databases">
        <title>Comparative genomics of Botrytis spp.</title>
        <authorList>
            <person name="Valero-Jimenez C.A."/>
            <person name="Tapia P."/>
            <person name="Veloso J."/>
            <person name="Silva-Moreno E."/>
            <person name="Staats M."/>
            <person name="Valdes J.H."/>
            <person name="Van Kan J.A.L."/>
        </authorList>
    </citation>
    <scope>NUCLEOTIDE SEQUENCE [LARGE SCALE GENOMIC DNA]</scope>
    <source>
        <strain evidence="1 2">Bp0003</strain>
    </source>
</reference>
<evidence type="ECO:0000313" key="1">
    <source>
        <dbReference type="EMBL" id="TGO20743.1"/>
    </source>
</evidence>
<gene>
    <name evidence="1" type="ORF">BPAE_0269g00130</name>
</gene>
<comment type="caution">
    <text evidence="1">The sequence shown here is derived from an EMBL/GenBank/DDBJ whole genome shotgun (WGS) entry which is preliminary data.</text>
</comment>
<protein>
    <submittedName>
        <fullName evidence="1">Uncharacterized protein</fullName>
    </submittedName>
</protein>
<keyword evidence="2" id="KW-1185">Reference proteome</keyword>
<organism evidence="1 2">
    <name type="scientific">Botrytis paeoniae</name>
    <dbReference type="NCBI Taxonomy" id="278948"/>
    <lineage>
        <taxon>Eukaryota</taxon>
        <taxon>Fungi</taxon>
        <taxon>Dikarya</taxon>
        <taxon>Ascomycota</taxon>
        <taxon>Pezizomycotina</taxon>
        <taxon>Leotiomycetes</taxon>
        <taxon>Helotiales</taxon>
        <taxon>Sclerotiniaceae</taxon>
        <taxon>Botrytis</taxon>
    </lineage>
</organism>
<dbReference type="Proteomes" id="UP000297910">
    <property type="component" value="Unassembled WGS sequence"/>
</dbReference>